<keyword evidence="2" id="KW-1185">Reference proteome</keyword>
<evidence type="ECO:0000313" key="1">
    <source>
        <dbReference type="EMBL" id="BBX74263.1"/>
    </source>
</evidence>
<dbReference type="RefSeq" id="WP_232065330.1">
    <property type="nucleotide sequence ID" value="NZ_JACKTO010000019.1"/>
</dbReference>
<dbReference type="AlphaFoldDB" id="A0A7I7MRQ7"/>
<organism evidence="1 2">
    <name type="scientific">Mycobacterium shinjukuense</name>
    <dbReference type="NCBI Taxonomy" id="398694"/>
    <lineage>
        <taxon>Bacteria</taxon>
        <taxon>Bacillati</taxon>
        <taxon>Actinomycetota</taxon>
        <taxon>Actinomycetes</taxon>
        <taxon>Mycobacteriales</taxon>
        <taxon>Mycobacteriaceae</taxon>
        <taxon>Mycobacterium</taxon>
    </lineage>
</organism>
<dbReference type="Pfam" id="PF14072">
    <property type="entry name" value="DndB"/>
    <property type="match status" value="1"/>
</dbReference>
<name>A0A7I7MRQ7_9MYCO</name>
<dbReference type="EMBL" id="AP022575">
    <property type="protein sequence ID" value="BBX74263.1"/>
    <property type="molecule type" value="Genomic_DNA"/>
</dbReference>
<dbReference type="Proteomes" id="UP000467236">
    <property type="component" value="Chromosome"/>
</dbReference>
<accession>A0A7I7MRQ7</accession>
<sequence length="384" mass="42974">MAHKATGEASRSGPSAGASRGEFEYVFPAIRGVQAGREYYVTMCPLRLIPRLFLFNEEELPPDMRAQRLLNKARVPEIARYIVENPQSYIFSALTASVNAEVRFNSLAGGGGPSERIGTLTIPMSATFVINDGQHRRAAIQQALAENPALGDETIAIVMFIDIGLDRCQQMFADLNRYAIRPAKSIGVLYDHRDPMAAISRLVVSQNPLLKDLTDMETSNLAQRSRKLFTLSALHTATTALLEEIKPDSLTDRVDLATKFWSVVADQFPAWQQVYRGEITAGEVRQDFIHSHSIALHALGRVGNTLLRESSQQSVWQKRLNKLRSIDWHRNNADTWEGRATTAGKVNKSRTNVELTTAYIRRTLGMPLPPDEQRAEDRFIRGEK</sequence>
<evidence type="ECO:0000313" key="2">
    <source>
        <dbReference type="Proteomes" id="UP000467236"/>
    </source>
</evidence>
<reference evidence="1 2" key="1">
    <citation type="journal article" date="2019" name="Emerg. Microbes Infect.">
        <title>Comprehensive subspecies identification of 175 nontuberculous mycobacteria species based on 7547 genomic profiles.</title>
        <authorList>
            <person name="Matsumoto Y."/>
            <person name="Kinjo T."/>
            <person name="Motooka D."/>
            <person name="Nabeya D."/>
            <person name="Jung N."/>
            <person name="Uechi K."/>
            <person name="Horii T."/>
            <person name="Iida T."/>
            <person name="Fujita J."/>
            <person name="Nakamura S."/>
        </authorList>
    </citation>
    <scope>NUCLEOTIDE SEQUENCE [LARGE SCALE GENOMIC DNA]</scope>
    <source>
        <strain evidence="1 2">JCM 14233</strain>
    </source>
</reference>
<dbReference type="CDD" id="cd16412">
    <property type="entry name" value="dndB"/>
    <property type="match status" value="1"/>
</dbReference>
<proteinExistence type="predicted"/>
<dbReference type="KEGG" id="mshj:MSHI_21690"/>
<dbReference type="NCBIfam" id="TIGR03187">
    <property type="entry name" value="DGQHR"/>
    <property type="match status" value="1"/>
</dbReference>
<dbReference type="NCBIfam" id="TIGR03233">
    <property type="entry name" value="DNA_S_dndB"/>
    <property type="match status" value="1"/>
</dbReference>
<protein>
    <submittedName>
        <fullName evidence="1">Uncharacterized protein</fullName>
    </submittedName>
</protein>
<gene>
    <name evidence="1" type="ORF">MSHI_21690</name>
</gene>
<dbReference type="InterPro" id="IPR017642">
    <property type="entry name" value="DNA_S_mod_DndB"/>
</dbReference>
<dbReference type="REBASE" id="374360">
    <property type="entry name" value="M.Msh14233DndBP"/>
</dbReference>
<dbReference type="InterPro" id="IPR017601">
    <property type="entry name" value="DGQHR-contain_dom"/>
</dbReference>